<sequence length="247" mass="27552">MLTSDSTVSTIKLLRANWSGTAYFSWSITDEYPRLDQNHTLILHPEECLRYASMKFERRRTSFLLGRYAAKKALSSYFDESDLSTIAVLSGVFGQPVVHYLSSSCPIVTISHASQAACAIASPDVHPMGLDLESIDAAKSEAIKSQMTSDELGFLLGSTASDITGLTMMWSAKEALSKILMCGLMCPFELLAIRSLSQNEAYYEGEYLNFHQYKFQSWVMEAAVCTIAFPRRTQIEIDMTLFLEALT</sequence>
<dbReference type="InterPro" id="IPR008278">
    <property type="entry name" value="4-PPantetheinyl_Trfase_dom"/>
</dbReference>
<dbReference type="Pfam" id="PF01648">
    <property type="entry name" value="ACPS"/>
    <property type="match status" value="1"/>
</dbReference>
<dbReference type="SUPFAM" id="SSF56214">
    <property type="entry name" value="4'-phosphopantetheinyl transferase"/>
    <property type="match status" value="2"/>
</dbReference>
<dbReference type="GO" id="GO:0008897">
    <property type="term" value="F:holo-[acyl-carrier-protein] synthase activity"/>
    <property type="evidence" value="ECO:0007669"/>
    <property type="project" value="InterPro"/>
</dbReference>
<evidence type="ECO:0000256" key="1">
    <source>
        <dbReference type="ARBA" id="ARBA00022679"/>
    </source>
</evidence>
<organism evidence="3">
    <name type="scientific">uncultured bacterial symbiont of Discodermia dissoluta</name>
    <dbReference type="NCBI Taxonomy" id="323654"/>
    <lineage>
        <taxon>Bacteria</taxon>
        <taxon>environmental samples</taxon>
    </lineage>
</organism>
<reference evidence="3" key="1">
    <citation type="journal article" date="2005" name="Appl. Environ. Microbiol.">
        <title>Metagenomic analysis reveals diverse polyketide synthase gene clusters in microorganisms associated with the marine sponge Discodermia dissoluta.</title>
        <authorList>
            <person name="Schirmer A."/>
            <person name="Gadkari R."/>
            <person name="Reeves C.D."/>
            <person name="Ibrahim F."/>
            <person name="DeLong E.F."/>
            <person name="Hutchinson C.R."/>
        </authorList>
    </citation>
    <scope>NUCLEOTIDE SEQUENCE</scope>
</reference>
<dbReference type="InterPro" id="IPR037143">
    <property type="entry name" value="4-PPantetheinyl_Trfase_dom_sf"/>
</dbReference>
<protein>
    <submittedName>
        <fullName evidence="3">Phosphopantetheinyltransferase</fullName>
    </submittedName>
</protein>
<feature type="domain" description="4'-phosphopantetheinyl transferase" evidence="2">
    <location>
        <begin position="128"/>
        <end position="224"/>
    </location>
</feature>
<accession>Q49HI6</accession>
<dbReference type="Gene3D" id="3.90.470.20">
    <property type="entry name" value="4'-phosphopantetheinyl transferase domain"/>
    <property type="match status" value="2"/>
</dbReference>
<name>Q49HI6_9BACT</name>
<evidence type="ECO:0000313" key="3">
    <source>
        <dbReference type="EMBL" id="AAY00051.1"/>
    </source>
</evidence>
<dbReference type="EMBL" id="AY907538">
    <property type="protein sequence ID" value="AAY00051.1"/>
    <property type="molecule type" value="Genomic_DNA"/>
</dbReference>
<evidence type="ECO:0000259" key="2">
    <source>
        <dbReference type="Pfam" id="PF01648"/>
    </source>
</evidence>
<keyword evidence="1 3" id="KW-0808">Transferase</keyword>
<proteinExistence type="predicted"/>
<dbReference type="AlphaFoldDB" id="Q49HI6"/>
<dbReference type="GO" id="GO:0000287">
    <property type="term" value="F:magnesium ion binding"/>
    <property type="evidence" value="ECO:0007669"/>
    <property type="project" value="InterPro"/>
</dbReference>